<evidence type="ECO:0000256" key="1">
    <source>
        <dbReference type="ARBA" id="ARBA00007274"/>
    </source>
</evidence>
<evidence type="ECO:0000313" key="4">
    <source>
        <dbReference type="Proteomes" id="UP000282323"/>
    </source>
</evidence>
<keyword evidence="2 3" id="KW-0808">Transferase</keyword>
<comment type="similarity">
    <text evidence="1">Belongs to the transferase hexapeptide repeat family.</text>
</comment>
<comment type="caution">
    <text evidence="3">The sequence shown here is derived from an EMBL/GenBank/DDBJ whole genome shotgun (WGS) entry which is preliminary data.</text>
</comment>
<accession>A0A3N6MCQ0</accession>
<gene>
    <name evidence="3" type="ORF">EA473_11490</name>
</gene>
<protein>
    <submittedName>
        <fullName evidence="3">Maltose O-acetyltransferase</fullName>
    </submittedName>
</protein>
<dbReference type="OrthoDB" id="1475at2157"/>
<dbReference type="GO" id="GO:0005829">
    <property type="term" value="C:cytosol"/>
    <property type="evidence" value="ECO:0007669"/>
    <property type="project" value="TreeGrafter"/>
</dbReference>
<keyword evidence="4" id="KW-1185">Reference proteome</keyword>
<dbReference type="PROSITE" id="PS00101">
    <property type="entry name" value="HEXAPEP_TRANSFERASES"/>
    <property type="match status" value="1"/>
</dbReference>
<dbReference type="PANTHER" id="PTHR23416:SF23">
    <property type="entry name" value="ACETYLTRANSFERASE C18B11.09C-RELATED"/>
    <property type="match status" value="1"/>
</dbReference>
<dbReference type="Gene3D" id="2.160.10.10">
    <property type="entry name" value="Hexapeptide repeat proteins"/>
    <property type="match status" value="1"/>
</dbReference>
<dbReference type="InterPro" id="IPR018357">
    <property type="entry name" value="Hexapep_transf_CS"/>
</dbReference>
<evidence type="ECO:0000313" key="3">
    <source>
        <dbReference type="EMBL" id="RQG94330.1"/>
    </source>
</evidence>
<dbReference type="GO" id="GO:0008374">
    <property type="term" value="F:O-acyltransferase activity"/>
    <property type="evidence" value="ECO:0007669"/>
    <property type="project" value="TreeGrafter"/>
</dbReference>
<dbReference type="PANTHER" id="PTHR23416">
    <property type="entry name" value="SIALIC ACID SYNTHASE-RELATED"/>
    <property type="match status" value="1"/>
</dbReference>
<evidence type="ECO:0000256" key="2">
    <source>
        <dbReference type="ARBA" id="ARBA00022679"/>
    </source>
</evidence>
<proteinExistence type="inferred from homology"/>
<dbReference type="InterPro" id="IPR001451">
    <property type="entry name" value="Hexapep"/>
</dbReference>
<dbReference type="Proteomes" id="UP000282323">
    <property type="component" value="Unassembled WGS sequence"/>
</dbReference>
<organism evidence="3 4">
    <name type="scientific">Natrarchaeobius chitinivorans</name>
    <dbReference type="NCBI Taxonomy" id="1679083"/>
    <lineage>
        <taxon>Archaea</taxon>
        <taxon>Methanobacteriati</taxon>
        <taxon>Methanobacteriota</taxon>
        <taxon>Stenosarchaea group</taxon>
        <taxon>Halobacteria</taxon>
        <taxon>Halobacteriales</taxon>
        <taxon>Natrialbaceae</taxon>
        <taxon>Natrarchaeobius</taxon>
    </lineage>
</organism>
<dbReference type="AlphaFoldDB" id="A0A3N6MCQ0"/>
<dbReference type="SUPFAM" id="SSF51161">
    <property type="entry name" value="Trimeric LpxA-like enzymes"/>
    <property type="match status" value="1"/>
</dbReference>
<sequence>MYTATHPLDAGERIKGPEYGKPVTVGDNVWIGGRAVLNPGVSVGDNAVVASGAVVTEDVPDDVVVRGNPASVVKDLETDG</sequence>
<dbReference type="InterPro" id="IPR011004">
    <property type="entry name" value="Trimer_LpxA-like_sf"/>
</dbReference>
<dbReference type="EMBL" id="REGA01000009">
    <property type="protein sequence ID" value="RQG94330.1"/>
    <property type="molecule type" value="Genomic_DNA"/>
</dbReference>
<dbReference type="InterPro" id="IPR051159">
    <property type="entry name" value="Hexapeptide_acetyltransf"/>
</dbReference>
<dbReference type="Pfam" id="PF14602">
    <property type="entry name" value="Hexapep_2"/>
    <property type="match status" value="1"/>
</dbReference>
<reference evidence="3 4" key="1">
    <citation type="submission" date="2018-10" db="EMBL/GenBank/DDBJ databases">
        <title>Natrarchaeobius chitinivorans gen. nov., sp. nov., and Natrarchaeobius haloalkaliphilus sp. nov., alkaliphilic, chitin-utilizing haloarchaea from hypersaline alkaline lakes.</title>
        <authorList>
            <person name="Sorokin D.Y."/>
            <person name="Elcheninov A.G."/>
            <person name="Kostrikina N.A."/>
            <person name="Bale N.J."/>
            <person name="Sinninghe Damste J.S."/>
            <person name="Khijniak T.V."/>
            <person name="Kublanov I.V."/>
            <person name="Toshchakov S.V."/>
        </authorList>
    </citation>
    <scope>NUCLEOTIDE SEQUENCE [LARGE SCALE GENOMIC DNA]</scope>
    <source>
        <strain evidence="3 4">AArcht4T</strain>
    </source>
</reference>
<name>A0A3N6MCQ0_NATCH</name>